<evidence type="ECO:0000313" key="8">
    <source>
        <dbReference type="Proteomes" id="UP001085076"/>
    </source>
</evidence>
<feature type="transmembrane region" description="Helical" evidence="6">
    <location>
        <begin position="378"/>
        <end position="400"/>
    </location>
</feature>
<evidence type="ECO:0000256" key="2">
    <source>
        <dbReference type="ARBA" id="ARBA00010199"/>
    </source>
</evidence>
<protein>
    <recommendedName>
        <fullName evidence="6">Protein DETOXIFICATION</fullName>
    </recommendedName>
    <alternativeName>
        <fullName evidence="6">Multidrug and toxic compound extrusion protein</fullName>
    </alternativeName>
</protein>
<dbReference type="GO" id="GO:0015297">
    <property type="term" value="F:antiporter activity"/>
    <property type="evidence" value="ECO:0007669"/>
    <property type="project" value="InterPro"/>
</dbReference>
<feature type="transmembrane region" description="Helical" evidence="6">
    <location>
        <begin position="260"/>
        <end position="284"/>
    </location>
</feature>
<dbReference type="Proteomes" id="UP001085076">
    <property type="component" value="Miscellaneous, Linkage group lg06"/>
</dbReference>
<dbReference type="PANTHER" id="PTHR11206">
    <property type="entry name" value="MULTIDRUG RESISTANCE PROTEIN"/>
    <property type="match status" value="1"/>
</dbReference>
<comment type="subcellular location">
    <subcellularLocation>
        <location evidence="1">Membrane</location>
        <topology evidence="1">Multi-pass membrane protein</topology>
    </subcellularLocation>
</comment>
<feature type="transmembrane region" description="Helical" evidence="6">
    <location>
        <begin position="304"/>
        <end position="322"/>
    </location>
</feature>
<dbReference type="EMBL" id="JAGGNH010000006">
    <property type="protein sequence ID" value="KAJ0970276.1"/>
    <property type="molecule type" value="Genomic_DNA"/>
</dbReference>
<dbReference type="InterPro" id="IPR002528">
    <property type="entry name" value="MATE_fam"/>
</dbReference>
<dbReference type="OrthoDB" id="2126698at2759"/>
<sequence length="487" mass="53358">MEEERGLVEKGKRGGEDEEKVRSIRDAIRVGMEESRRQWKVAAPIAVMSLFTYGNYSSIQIVAGHLSALHLSAVATGLTLNNVLASGLLRGMGSALETLCGQAFGAGQIGMLGIYIQRTWIILLFASIMVSPVYIFASTIFSLLGQEPDIAALSGWFDLLILPYLFAMAISYPCQKFLLTQSKVMPLACIACIGFILHVSLLWLFIPVLGWGLAGAAAAFDVSSWAIALFQVIYIKVWCKGAWNGLSWLAFKDLWPFIKLSFSNALMLLFSDWYIALIVLITGLLDNAKIALGSLSVWMSVCNWEYMLLGGFMAATSVRVSNELGSDRPRAAKYAIIISGCTTLCIGLISSILILATWDKFAVLFTSSKEVQDSTSTAVYLLAILLVITSLQCTLSGATIGGGWQALVAYINFGCYYLLGIPLAVTFGFLLHWGMQGIWVGMLCGNITQILILLTMVGKTNWKRQAAEAEKRLQFWSGQDEEQNMED</sequence>
<dbReference type="GO" id="GO:0042910">
    <property type="term" value="F:xenobiotic transmembrane transporter activity"/>
    <property type="evidence" value="ECO:0007669"/>
    <property type="project" value="InterPro"/>
</dbReference>
<dbReference type="Pfam" id="PF01554">
    <property type="entry name" value="MatE"/>
    <property type="match status" value="2"/>
</dbReference>
<evidence type="ECO:0000256" key="4">
    <source>
        <dbReference type="ARBA" id="ARBA00022989"/>
    </source>
</evidence>
<dbReference type="NCBIfam" id="TIGR00797">
    <property type="entry name" value="matE"/>
    <property type="match status" value="1"/>
</dbReference>
<reference evidence="7" key="2">
    <citation type="journal article" date="2022" name="Hortic Res">
        <title>The genome of Dioscorea zingiberensis sheds light on the biosynthesis, origin and evolution of the medicinally important diosgenin saponins.</title>
        <authorList>
            <person name="Li Y."/>
            <person name="Tan C."/>
            <person name="Li Z."/>
            <person name="Guo J."/>
            <person name="Li S."/>
            <person name="Chen X."/>
            <person name="Wang C."/>
            <person name="Dai X."/>
            <person name="Yang H."/>
            <person name="Song W."/>
            <person name="Hou L."/>
            <person name="Xu J."/>
            <person name="Tong Z."/>
            <person name="Xu A."/>
            <person name="Yuan X."/>
            <person name="Wang W."/>
            <person name="Yang Q."/>
            <person name="Chen L."/>
            <person name="Sun Z."/>
            <person name="Wang K."/>
            <person name="Pan B."/>
            <person name="Chen J."/>
            <person name="Bao Y."/>
            <person name="Liu F."/>
            <person name="Qi X."/>
            <person name="Gang D.R."/>
            <person name="Wen J."/>
            <person name="Li J."/>
        </authorList>
    </citation>
    <scope>NUCLEOTIDE SEQUENCE</scope>
    <source>
        <strain evidence="7">Dzin_1.0</strain>
    </source>
</reference>
<feature type="transmembrane region" description="Helical" evidence="6">
    <location>
        <begin position="120"/>
        <end position="144"/>
    </location>
</feature>
<comment type="caution">
    <text evidence="7">The sequence shown here is derived from an EMBL/GenBank/DDBJ whole genome shotgun (WGS) entry which is preliminary data.</text>
</comment>
<feature type="transmembrane region" description="Helical" evidence="6">
    <location>
        <begin position="184"/>
        <end position="206"/>
    </location>
</feature>
<evidence type="ECO:0000256" key="6">
    <source>
        <dbReference type="RuleBase" id="RU004914"/>
    </source>
</evidence>
<evidence type="ECO:0000256" key="1">
    <source>
        <dbReference type="ARBA" id="ARBA00004141"/>
    </source>
</evidence>
<reference evidence="7" key="1">
    <citation type="submission" date="2021-03" db="EMBL/GenBank/DDBJ databases">
        <authorList>
            <person name="Li Z."/>
            <person name="Yang C."/>
        </authorList>
    </citation>
    <scope>NUCLEOTIDE SEQUENCE</scope>
    <source>
        <strain evidence="7">Dzin_1.0</strain>
        <tissue evidence="7">Leaf</tissue>
    </source>
</reference>
<evidence type="ECO:0000313" key="7">
    <source>
        <dbReference type="EMBL" id="KAJ0970276.1"/>
    </source>
</evidence>
<dbReference type="CDD" id="cd13132">
    <property type="entry name" value="MATE_eukaryotic"/>
    <property type="match status" value="1"/>
</dbReference>
<keyword evidence="8" id="KW-1185">Reference proteome</keyword>
<dbReference type="GO" id="GO:0016020">
    <property type="term" value="C:membrane"/>
    <property type="evidence" value="ECO:0007669"/>
    <property type="project" value="UniProtKB-SubCell"/>
</dbReference>
<feature type="transmembrane region" description="Helical" evidence="6">
    <location>
        <begin position="334"/>
        <end position="358"/>
    </location>
</feature>
<dbReference type="GO" id="GO:1990961">
    <property type="term" value="P:xenobiotic detoxification by transmembrane export across the plasma membrane"/>
    <property type="evidence" value="ECO:0007669"/>
    <property type="project" value="InterPro"/>
</dbReference>
<organism evidence="7 8">
    <name type="scientific">Dioscorea zingiberensis</name>
    <dbReference type="NCBI Taxonomy" id="325984"/>
    <lineage>
        <taxon>Eukaryota</taxon>
        <taxon>Viridiplantae</taxon>
        <taxon>Streptophyta</taxon>
        <taxon>Embryophyta</taxon>
        <taxon>Tracheophyta</taxon>
        <taxon>Spermatophyta</taxon>
        <taxon>Magnoliopsida</taxon>
        <taxon>Liliopsida</taxon>
        <taxon>Dioscoreales</taxon>
        <taxon>Dioscoreaceae</taxon>
        <taxon>Dioscorea</taxon>
    </lineage>
</organism>
<evidence type="ECO:0000256" key="3">
    <source>
        <dbReference type="ARBA" id="ARBA00022692"/>
    </source>
</evidence>
<feature type="transmembrane region" description="Helical" evidence="6">
    <location>
        <begin position="150"/>
        <end position="172"/>
    </location>
</feature>
<name>A0A9D5HB89_9LILI</name>
<accession>A0A9D5HB89</accession>
<dbReference type="AlphaFoldDB" id="A0A9D5HB89"/>
<feature type="transmembrane region" description="Helical" evidence="6">
    <location>
        <begin position="407"/>
        <end position="431"/>
    </location>
</feature>
<keyword evidence="4 6" id="KW-1133">Transmembrane helix</keyword>
<proteinExistence type="inferred from homology"/>
<keyword evidence="5 6" id="KW-0472">Membrane</keyword>
<gene>
    <name evidence="7" type="ORF">J5N97_023153</name>
</gene>
<dbReference type="InterPro" id="IPR045069">
    <property type="entry name" value="MATE_euk"/>
</dbReference>
<feature type="transmembrane region" description="Helical" evidence="6">
    <location>
        <begin position="212"/>
        <end position="239"/>
    </location>
</feature>
<feature type="transmembrane region" description="Helical" evidence="6">
    <location>
        <begin position="437"/>
        <end position="457"/>
    </location>
</feature>
<comment type="similarity">
    <text evidence="2 6">Belongs to the multi antimicrobial extrusion (MATE) (TC 2.A.66.1) family.</text>
</comment>
<evidence type="ECO:0000256" key="5">
    <source>
        <dbReference type="ARBA" id="ARBA00023136"/>
    </source>
</evidence>
<keyword evidence="3 6" id="KW-0812">Transmembrane</keyword>